<dbReference type="SUPFAM" id="SSF103506">
    <property type="entry name" value="Mitochondrial carrier"/>
    <property type="match status" value="1"/>
</dbReference>
<keyword evidence="3 10" id="KW-0813">Transport</keyword>
<evidence type="ECO:0000256" key="8">
    <source>
        <dbReference type="ARBA" id="ARBA00023140"/>
    </source>
</evidence>
<dbReference type="GO" id="GO:0005778">
    <property type="term" value="C:peroxisomal membrane"/>
    <property type="evidence" value="ECO:0007669"/>
    <property type="project" value="UniProtKB-SubCell"/>
</dbReference>
<dbReference type="InterPro" id="IPR052217">
    <property type="entry name" value="Mito/Peroxisomal_Carrier"/>
</dbReference>
<feature type="region of interest" description="Disordered" evidence="11">
    <location>
        <begin position="34"/>
        <end position="66"/>
    </location>
</feature>
<dbReference type="GO" id="GO:0005347">
    <property type="term" value="F:ATP transmembrane transporter activity"/>
    <property type="evidence" value="ECO:0007669"/>
    <property type="project" value="TreeGrafter"/>
</dbReference>
<dbReference type="GO" id="GO:0015217">
    <property type="term" value="F:ADP transmembrane transporter activity"/>
    <property type="evidence" value="ECO:0007669"/>
    <property type="project" value="TreeGrafter"/>
</dbReference>
<evidence type="ECO:0000313" key="13">
    <source>
        <dbReference type="EMBL" id="SSD59965.1"/>
    </source>
</evidence>
<keyword evidence="4 9" id="KW-0812">Transmembrane</keyword>
<feature type="repeat" description="Solcar" evidence="9">
    <location>
        <begin position="139"/>
        <end position="224"/>
    </location>
</feature>
<organism evidence="13 14">
    <name type="scientific">Saccharomycodes ludwigii</name>
    <dbReference type="NCBI Taxonomy" id="36035"/>
    <lineage>
        <taxon>Eukaryota</taxon>
        <taxon>Fungi</taxon>
        <taxon>Dikarya</taxon>
        <taxon>Ascomycota</taxon>
        <taxon>Saccharomycotina</taxon>
        <taxon>Saccharomycetes</taxon>
        <taxon>Saccharomycodales</taxon>
        <taxon>Saccharomycodaceae</taxon>
        <taxon>Saccharomycodes</taxon>
    </lineage>
</organism>
<evidence type="ECO:0000313" key="14">
    <source>
        <dbReference type="Proteomes" id="UP000262825"/>
    </source>
</evidence>
<keyword evidence="14" id="KW-1185">Reference proteome</keyword>
<proteinExistence type="inferred from homology"/>
<accession>A0A376B5J9</accession>
<evidence type="ECO:0000256" key="12">
    <source>
        <dbReference type="SAM" id="Phobius"/>
    </source>
</evidence>
<dbReference type="PROSITE" id="PS50920">
    <property type="entry name" value="SOLCAR"/>
    <property type="match status" value="1"/>
</dbReference>
<reference evidence="14" key="1">
    <citation type="submission" date="2018-06" db="EMBL/GenBank/DDBJ databases">
        <authorList>
            <person name="Guldener U."/>
        </authorList>
    </citation>
    <scope>NUCLEOTIDE SEQUENCE [LARGE SCALE GENOMIC DNA]</scope>
    <source>
        <strain evidence="14">UTAD17</strain>
    </source>
</reference>
<evidence type="ECO:0000256" key="1">
    <source>
        <dbReference type="ARBA" id="ARBA00004585"/>
    </source>
</evidence>
<keyword evidence="5" id="KW-0677">Repeat</keyword>
<protein>
    <submittedName>
        <fullName evidence="13">Related to Peroxisomal membrane protein PMP47A</fullName>
    </submittedName>
</protein>
<feature type="transmembrane region" description="Helical" evidence="12">
    <location>
        <begin position="145"/>
        <end position="165"/>
    </location>
</feature>
<dbReference type="InterPro" id="IPR023395">
    <property type="entry name" value="MCP_dom_sf"/>
</dbReference>
<dbReference type="EMBL" id="UFAJ01000241">
    <property type="protein sequence ID" value="SSD59965.1"/>
    <property type="molecule type" value="Genomic_DNA"/>
</dbReference>
<sequence>MTDSVLVHALAGATGGAASIALTYPLVTLTTNLQKRSEQRKNKSPDTTSDKNSSTKKSKNTITIKEKEQPKYEKKTTFEILKQMIKNKTAYNGLESCICGITLTNFVYYYFYEYCIQTILKSKVSKAALTSDRGKKQTLNTLESMVAGLIAGTITAVVANPFWLANTRMTTNLNSRNSRNTLQTIVGIVQHEGIGAIFKGLKPALVLVINPVIQYTVFEQLKNIVAKDDNVISPFMAFLLGALGKLAATGATYPYITLKTRMHLVKEKEQEGKEQEVKEQEGKDKRRNESTNDKRNDNSMFGMLIDIIKSEGLVNGLYRGICIKLTQSILTAAFLFFFKESFVRVILKLVKTTKKLRNS</sequence>
<dbReference type="GO" id="GO:0015228">
    <property type="term" value="F:coenzyme A transmembrane transporter activity"/>
    <property type="evidence" value="ECO:0007669"/>
    <property type="project" value="TreeGrafter"/>
</dbReference>
<comment type="similarity">
    <text evidence="2 10">Belongs to the mitochondrial carrier (TC 2.A.29) family.</text>
</comment>
<keyword evidence="7 9" id="KW-0472">Membrane</keyword>
<dbReference type="Pfam" id="PF00153">
    <property type="entry name" value="Mito_carr"/>
    <property type="match status" value="3"/>
</dbReference>
<dbReference type="Proteomes" id="UP000262825">
    <property type="component" value="Unassembled WGS sequence"/>
</dbReference>
<dbReference type="InterPro" id="IPR018108">
    <property type="entry name" value="MCP_transmembrane"/>
</dbReference>
<evidence type="ECO:0000256" key="3">
    <source>
        <dbReference type="ARBA" id="ARBA00022448"/>
    </source>
</evidence>
<keyword evidence="8" id="KW-0576">Peroxisome</keyword>
<name>A0A376B5J9_9ASCO</name>
<dbReference type="GO" id="GO:0015230">
    <property type="term" value="F:FAD transmembrane transporter activity"/>
    <property type="evidence" value="ECO:0007669"/>
    <property type="project" value="TreeGrafter"/>
</dbReference>
<dbReference type="GO" id="GO:0044610">
    <property type="term" value="F:FMN transmembrane transporter activity"/>
    <property type="evidence" value="ECO:0007669"/>
    <property type="project" value="TreeGrafter"/>
</dbReference>
<evidence type="ECO:0000256" key="6">
    <source>
        <dbReference type="ARBA" id="ARBA00022989"/>
    </source>
</evidence>
<gene>
    <name evidence="13" type="ORF">SCODWIG_01726</name>
</gene>
<keyword evidence="6 12" id="KW-1133">Transmembrane helix</keyword>
<dbReference type="GO" id="GO:0051724">
    <property type="term" value="F:NAD transmembrane transporter activity"/>
    <property type="evidence" value="ECO:0007669"/>
    <property type="project" value="TreeGrafter"/>
</dbReference>
<dbReference type="AlphaFoldDB" id="A0A376B5J9"/>
<feature type="region of interest" description="Disordered" evidence="11">
    <location>
        <begin position="267"/>
        <end position="295"/>
    </location>
</feature>
<evidence type="ECO:0000256" key="2">
    <source>
        <dbReference type="ARBA" id="ARBA00006375"/>
    </source>
</evidence>
<evidence type="ECO:0000256" key="10">
    <source>
        <dbReference type="RuleBase" id="RU000488"/>
    </source>
</evidence>
<feature type="compositionally biased region" description="Basic and acidic residues" evidence="11">
    <location>
        <begin position="35"/>
        <end position="44"/>
    </location>
</feature>
<dbReference type="GO" id="GO:0080122">
    <property type="term" value="F:AMP transmembrane transporter activity"/>
    <property type="evidence" value="ECO:0007669"/>
    <property type="project" value="TreeGrafter"/>
</dbReference>
<evidence type="ECO:0000256" key="9">
    <source>
        <dbReference type="PROSITE-ProRule" id="PRU00282"/>
    </source>
</evidence>
<dbReference type="PANTHER" id="PTHR45939">
    <property type="entry name" value="PEROXISOMAL MEMBRANE PROTEIN PMP34-RELATED"/>
    <property type="match status" value="1"/>
</dbReference>
<dbReference type="VEuPathDB" id="FungiDB:SCODWIG_01726"/>
<comment type="subcellular location">
    <subcellularLocation>
        <location evidence="1">Peroxisome membrane</location>
        <topology evidence="1">Multi-pass membrane protein</topology>
    </subcellularLocation>
</comment>
<feature type="transmembrane region" description="Helical" evidence="12">
    <location>
        <begin position="235"/>
        <end position="256"/>
    </location>
</feature>
<evidence type="ECO:0000256" key="5">
    <source>
        <dbReference type="ARBA" id="ARBA00022737"/>
    </source>
</evidence>
<feature type="transmembrane region" description="Helical" evidence="12">
    <location>
        <begin position="6"/>
        <end position="27"/>
    </location>
</feature>
<evidence type="ECO:0000256" key="11">
    <source>
        <dbReference type="SAM" id="MobiDB-lite"/>
    </source>
</evidence>
<dbReference type="Gene3D" id="1.50.40.10">
    <property type="entry name" value="Mitochondrial carrier domain"/>
    <property type="match status" value="2"/>
</dbReference>
<evidence type="ECO:0000256" key="4">
    <source>
        <dbReference type="ARBA" id="ARBA00022692"/>
    </source>
</evidence>
<dbReference type="PANTHER" id="PTHR45939:SF5">
    <property type="entry name" value="PEROXISOMAL MEMBRANE PROTEIN PMP34"/>
    <property type="match status" value="1"/>
</dbReference>
<evidence type="ECO:0000256" key="7">
    <source>
        <dbReference type="ARBA" id="ARBA00023136"/>
    </source>
</evidence>
<dbReference type="OrthoDB" id="2019556at2759"/>